<evidence type="ECO:0000313" key="15">
    <source>
        <dbReference type="Proteomes" id="UP001187682"/>
    </source>
</evidence>
<dbReference type="Proteomes" id="UP001187682">
    <property type="component" value="Unassembled WGS sequence"/>
</dbReference>
<dbReference type="EMBL" id="ONZQ02000001">
    <property type="protein sequence ID" value="SPN97333.1"/>
    <property type="molecule type" value="Genomic_DNA"/>
</dbReference>
<sequence>MGQTLSEPVVEKTSAHGEDDRLLYGVSAMQGWRISMEDSHITILDLLASADGQDSKAHASKLSFFGVFDGHGGDKVALFAGENIHNIIAKQDAFKAGKYEQALKDGFLATDRAILADPKYEEEVSGCTACVGLITDDKIFIANAGDSRGVLGIKGRAKPLSEDHKPQLEAEKARINAAGGFVDFGRVNGNLALSRAIGDFEFKKSAGLSPEAQIVTAYPDVSEHDITDDDEFLVLACDGIWDCQSSQSVVEFVRRGIAAKQDLDKICENMMDNCLASNSETGGVGCDNMTMLIVGFLRGRSKEEWYEEIARRVANGDGPCAPPEYAEFRGPGVHHNYDESDSGYDMDPHSSFPDPQRNHPIGLATGQRGRVIFLGDGTEVVTSSASDADMLDVTDEDKDLESQVSKGENKDGAAAEGEKTNGEKEGPADTPKSTEEKADADVKMG</sequence>
<dbReference type="CDD" id="cd00143">
    <property type="entry name" value="PP2Cc"/>
    <property type="match status" value="1"/>
</dbReference>
<evidence type="ECO:0000256" key="8">
    <source>
        <dbReference type="ARBA" id="ARBA00023211"/>
    </source>
</evidence>
<evidence type="ECO:0000256" key="9">
    <source>
        <dbReference type="ARBA" id="ARBA00048832"/>
    </source>
</evidence>
<feature type="domain" description="PPM-type phosphatase" evidence="13">
    <location>
        <begin position="23"/>
        <end position="296"/>
    </location>
</feature>
<dbReference type="EC" id="3.1.3.16" evidence="4"/>
<dbReference type="AlphaFoldDB" id="A0AAE8SRN5"/>
<evidence type="ECO:0000256" key="3">
    <source>
        <dbReference type="ARBA" id="ARBA00006702"/>
    </source>
</evidence>
<evidence type="ECO:0000313" key="14">
    <source>
        <dbReference type="EMBL" id="SPN97333.1"/>
    </source>
</evidence>
<reference evidence="14" key="1">
    <citation type="submission" date="2018-03" db="EMBL/GenBank/DDBJ databases">
        <authorList>
            <person name="Guldener U."/>
        </authorList>
    </citation>
    <scope>NUCLEOTIDE SEQUENCE</scope>
</reference>
<accession>A0AAE8SRN5</accession>
<gene>
    <name evidence="14" type="ORF">DNG_00847</name>
</gene>
<dbReference type="PANTHER" id="PTHR13832">
    <property type="entry name" value="PROTEIN PHOSPHATASE 2C"/>
    <property type="match status" value="1"/>
</dbReference>
<evidence type="ECO:0000256" key="7">
    <source>
        <dbReference type="ARBA" id="ARBA00022912"/>
    </source>
</evidence>
<dbReference type="PROSITE" id="PS51746">
    <property type="entry name" value="PPM_2"/>
    <property type="match status" value="1"/>
</dbReference>
<dbReference type="InterPro" id="IPR001932">
    <property type="entry name" value="PPM-type_phosphatase-like_dom"/>
</dbReference>
<proteinExistence type="inferred from homology"/>
<comment type="cofactor">
    <cofactor evidence="2">
        <name>Mg(2+)</name>
        <dbReference type="ChEBI" id="CHEBI:18420"/>
    </cofactor>
</comment>
<dbReference type="PROSITE" id="PS01032">
    <property type="entry name" value="PPM_1"/>
    <property type="match status" value="1"/>
</dbReference>
<dbReference type="GO" id="GO:0046872">
    <property type="term" value="F:metal ion binding"/>
    <property type="evidence" value="ECO:0007669"/>
    <property type="project" value="UniProtKB-KW"/>
</dbReference>
<dbReference type="Gene3D" id="3.60.40.10">
    <property type="entry name" value="PPM-type phosphatase domain"/>
    <property type="match status" value="1"/>
</dbReference>
<evidence type="ECO:0000256" key="10">
    <source>
        <dbReference type="ARBA" id="ARBA00074087"/>
    </source>
</evidence>
<evidence type="ECO:0000256" key="11">
    <source>
        <dbReference type="RuleBase" id="RU003465"/>
    </source>
</evidence>
<keyword evidence="7 11" id="KW-0904">Protein phosphatase</keyword>
<protein>
    <recommendedName>
        <fullName evidence="10">Protein phosphatase 2C homolog 2</fullName>
        <ecNumber evidence="4">3.1.3.16</ecNumber>
    </recommendedName>
</protein>
<evidence type="ECO:0000256" key="1">
    <source>
        <dbReference type="ARBA" id="ARBA00001936"/>
    </source>
</evidence>
<evidence type="ECO:0000259" key="13">
    <source>
        <dbReference type="PROSITE" id="PS51746"/>
    </source>
</evidence>
<keyword evidence="15" id="KW-1185">Reference proteome</keyword>
<evidence type="ECO:0000256" key="4">
    <source>
        <dbReference type="ARBA" id="ARBA00013081"/>
    </source>
</evidence>
<evidence type="ECO:0000256" key="6">
    <source>
        <dbReference type="ARBA" id="ARBA00022801"/>
    </source>
</evidence>
<comment type="cofactor">
    <cofactor evidence="1">
        <name>Mn(2+)</name>
        <dbReference type="ChEBI" id="CHEBI:29035"/>
    </cofactor>
</comment>
<comment type="similarity">
    <text evidence="3 11">Belongs to the PP2C family.</text>
</comment>
<feature type="compositionally biased region" description="Acidic residues" evidence="12">
    <location>
        <begin position="389"/>
        <end position="399"/>
    </location>
</feature>
<comment type="caution">
    <text evidence="14">The sequence shown here is derived from an EMBL/GenBank/DDBJ whole genome shotgun (WGS) entry which is preliminary data.</text>
</comment>
<dbReference type="FunFam" id="3.60.40.10:FF:000016">
    <property type="entry name" value="Protein phosphatase 2C"/>
    <property type="match status" value="1"/>
</dbReference>
<keyword evidence="8" id="KW-0464">Manganese</keyword>
<dbReference type="Pfam" id="PF00481">
    <property type="entry name" value="PP2C"/>
    <property type="match status" value="1"/>
</dbReference>
<keyword evidence="6 11" id="KW-0378">Hydrolase</keyword>
<feature type="compositionally biased region" description="Basic and acidic residues" evidence="12">
    <location>
        <begin position="407"/>
        <end position="445"/>
    </location>
</feature>
<evidence type="ECO:0000256" key="12">
    <source>
        <dbReference type="SAM" id="MobiDB-lite"/>
    </source>
</evidence>
<keyword evidence="5" id="KW-0479">Metal-binding</keyword>
<evidence type="ECO:0000256" key="2">
    <source>
        <dbReference type="ARBA" id="ARBA00001946"/>
    </source>
</evidence>
<name>A0AAE8SRN5_9PEZI</name>
<organism evidence="14 15">
    <name type="scientific">Cephalotrichum gorgonifer</name>
    <dbReference type="NCBI Taxonomy" id="2041049"/>
    <lineage>
        <taxon>Eukaryota</taxon>
        <taxon>Fungi</taxon>
        <taxon>Dikarya</taxon>
        <taxon>Ascomycota</taxon>
        <taxon>Pezizomycotina</taxon>
        <taxon>Sordariomycetes</taxon>
        <taxon>Hypocreomycetidae</taxon>
        <taxon>Microascales</taxon>
        <taxon>Microascaceae</taxon>
        <taxon>Cephalotrichum</taxon>
    </lineage>
</organism>
<comment type="catalytic activity">
    <reaction evidence="9">
        <text>O-phospho-L-threonyl-[protein] + H2O = L-threonyl-[protein] + phosphate</text>
        <dbReference type="Rhea" id="RHEA:47004"/>
        <dbReference type="Rhea" id="RHEA-COMP:11060"/>
        <dbReference type="Rhea" id="RHEA-COMP:11605"/>
        <dbReference type="ChEBI" id="CHEBI:15377"/>
        <dbReference type="ChEBI" id="CHEBI:30013"/>
        <dbReference type="ChEBI" id="CHEBI:43474"/>
        <dbReference type="ChEBI" id="CHEBI:61977"/>
        <dbReference type="EC" id="3.1.3.16"/>
    </reaction>
    <physiologicalReaction direction="left-to-right" evidence="9">
        <dbReference type="Rhea" id="RHEA:47005"/>
    </physiologicalReaction>
</comment>
<dbReference type="SUPFAM" id="SSF81606">
    <property type="entry name" value="PP2C-like"/>
    <property type="match status" value="1"/>
</dbReference>
<dbReference type="InterPro" id="IPR015655">
    <property type="entry name" value="PP2C"/>
</dbReference>
<feature type="region of interest" description="Disordered" evidence="12">
    <location>
        <begin position="385"/>
        <end position="445"/>
    </location>
</feature>
<dbReference type="SMART" id="SM00332">
    <property type="entry name" value="PP2Cc"/>
    <property type="match status" value="1"/>
</dbReference>
<feature type="region of interest" description="Disordered" evidence="12">
    <location>
        <begin position="325"/>
        <end position="363"/>
    </location>
</feature>
<dbReference type="InterPro" id="IPR036457">
    <property type="entry name" value="PPM-type-like_dom_sf"/>
</dbReference>
<dbReference type="SMART" id="SM00331">
    <property type="entry name" value="PP2C_SIG"/>
    <property type="match status" value="1"/>
</dbReference>
<dbReference type="GO" id="GO:0004722">
    <property type="term" value="F:protein serine/threonine phosphatase activity"/>
    <property type="evidence" value="ECO:0007669"/>
    <property type="project" value="UniProtKB-EC"/>
</dbReference>
<dbReference type="PANTHER" id="PTHR13832:SF565">
    <property type="entry name" value="AT28366P-RELATED"/>
    <property type="match status" value="1"/>
</dbReference>
<dbReference type="InterPro" id="IPR000222">
    <property type="entry name" value="PP2C_BS"/>
</dbReference>
<evidence type="ECO:0000256" key="5">
    <source>
        <dbReference type="ARBA" id="ARBA00022723"/>
    </source>
</evidence>